<feature type="compositionally biased region" description="Acidic residues" evidence="1">
    <location>
        <begin position="36"/>
        <end position="46"/>
    </location>
</feature>
<proteinExistence type="predicted"/>
<evidence type="ECO:0000313" key="2">
    <source>
        <dbReference type="EMBL" id="MFJ4083042.1"/>
    </source>
</evidence>
<name>A0ABW8FLU7_9ACTN</name>
<dbReference type="Proteomes" id="UP001617511">
    <property type="component" value="Unassembled WGS sequence"/>
</dbReference>
<accession>A0ABW8FLU7</accession>
<keyword evidence="3" id="KW-1185">Reference proteome</keyword>
<dbReference type="EMBL" id="JBIVGG010000013">
    <property type="protein sequence ID" value="MFJ4083042.1"/>
    <property type="molecule type" value="Genomic_DNA"/>
</dbReference>
<comment type="caution">
    <text evidence="2">The sequence shown here is derived from an EMBL/GenBank/DDBJ whole genome shotgun (WGS) entry which is preliminary data.</text>
</comment>
<feature type="region of interest" description="Disordered" evidence="1">
    <location>
        <begin position="1"/>
        <end position="46"/>
    </location>
</feature>
<organism evidence="2 3">
    <name type="scientific">Streptomyces iakyrus</name>
    <dbReference type="NCBI Taxonomy" id="68219"/>
    <lineage>
        <taxon>Bacteria</taxon>
        <taxon>Bacillati</taxon>
        <taxon>Actinomycetota</taxon>
        <taxon>Actinomycetes</taxon>
        <taxon>Kitasatosporales</taxon>
        <taxon>Streptomycetaceae</taxon>
        <taxon>Streptomyces</taxon>
    </lineage>
</organism>
<sequence length="46" mass="4662">MRDGHRSEKPAASPAQAGRAEARRWTANAVAAGGPDPDETESTGGA</sequence>
<evidence type="ECO:0000256" key="1">
    <source>
        <dbReference type="SAM" id="MobiDB-lite"/>
    </source>
</evidence>
<reference evidence="2 3" key="1">
    <citation type="submission" date="2024-10" db="EMBL/GenBank/DDBJ databases">
        <title>The Natural Products Discovery Center: Release of the First 8490 Sequenced Strains for Exploring Actinobacteria Biosynthetic Diversity.</title>
        <authorList>
            <person name="Kalkreuter E."/>
            <person name="Kautsar S.A."/>
            <person name="Yang D."/>
            <person name="Bader C.D."/>
            <person name="Teijaro C.N."/>
            <person name="Fluegel L."/>
            <person name="Davis C.M."/>
            <person name="Simpson J.R."/>
            <person name="Lauterbach L."/>
            <person name="Steele A.D."/>
            <person name="Gui C."/>
            <person name="Meng S."/>
            <person name="Li G."/>
            <person name="Viehrig K."/>
            <person name="Ye F."/>
            <person name="Su P."/>
            <person name="Kiefer A.F."/>
            <person name="Nichols A."/>
            <person name="Cepeda A.J."/>
            <person name="Yan W."/>
            <person name="Fan B."/>
            <person name="Jiang Y."/>
            <person name="Adhikari A."/>
            <person name="Zheng C.-J."/>
            <person name="Schuster L."/>
            <person name="Cowan T.M."/>
            <person name="Smanski M.J."/>
            <person name="Chevrette M.G."/>
            <person name="De Carvalho L.P.S."/>
            <person name="Shen B."/>
        </authorList>
    </citation>
    <scope>NUCLEOTIDE SEQUENCE [LARGE SCALE GENOMIC DNA]</scope>
    <source>
        <strain evidence="2 3">NPDC089932</strain>
    </source>
</reference>
<evidence type="ECO:0000313" key="3">
    <source>
        <dbReference type="Proteomes" id="UP001617511"/>
    </source>
</evidence>
<dbReference type="RefSeq" id="WP_391900903.1">
    <property type="nucleotide sequence ID" value="NZ_JBIBWK010000017.1"/>
</dbReference>
<gene>
    <name evidence="2" type="ORF">ACIP2Z_29295</name>
</gene>
<protein>
    <submittedName>
        <fullName evidence="2">Uncharacterized protein</fullName>
    </submittedName>
</protein>